<dbReference type="Gene3D" id="3.90.550.10">
    <property type="entry name" value="Spore Coat Polysaccharide Biosynthesis Protein SpsA, Chain A"/>
    <property type="match status" value="1"/>
</dbReference>
<keyword evidence="3 8" id="KW-0479">Metal-binding</keyword>
<name>A0A1P8UU15_9RHOB</name>
<dbReference type="InterPro" id="IPR025877">
    <property type="entry name" value="MobA-like_NTP_Trfase"/>
</dbReference>
<feature type="binding site" evidence="8">
    <location>
        <position position="22"/>
    </location>
    <ligand>
        <name>GTP</name>
        <dbReference type="ChEBI" id="CHEBI:37565"/>
    </ligand>
</feature>
<comment type="catalytic activity">
    <reaction evidence="8">
        <text>Mo-molybdopterin + GTP + H(+) = Mo-molybdopterin guanine dinucleotide + diphosphate</text>
        <dbReference type="Rhea" id="RHEA:34243"/>
        <dbReference type="ChEBI" id="CHEBI:15378"/>
        <dbReference type="ChEBI" id="CHEBI:33019"/>
        <dbReference type="ChEBI" id="CHEBI:37565"/>
        <dbReference type="ChEBI" id="CHEBI:71302"/>
        <dbReference type="ChEBI" id="CHEBI:71310"/>
        <dbReference type="EC" id="2.7.7.77"/>
    </reaction>
</comment>
<dbReference type="InterPro" id="IPR029044">
    <property type="entry name" value="Nucleotide-diphossugar_trans"/>
</dbReference>
<dbReference type="PANTHER" id="PTHR19136">
    <property type="entry name" value="MOLYBDENUM COFACTOR GUANYLYLTRANSFERASE"/>
    <property type="match status" value="1"/>
</dbReference>
<evidence type="ECO:0000313" key="10">
    <source>
        <dbReference type="EMBL" id="APZ52836.1"/>
    </source>
</evidence>
<evidence type="ECO:0000259" key="9">
    <source>
        <dbReference type="Pfam" id="PF12804"/>
    </source>
</evidence>
<dbReference type="GO" id="GO:0061603">
    <property type="term" value="F:molybdenum cofactor guanylyltransferase activity"/>
    <property type="evidence" value="ECO:0007669"/>
    <property type="project" value="UniProtKB-EC"/>
</dbReference>
<organism evidence="10 11">
    <name type="scientific">Salipiger abyssi</name>
    <dbReference type="NCBI Taxonomy" id="1250539"/>
    <lineage>
        <taxon>Bacteria</taxon>
        <taxon>Pseudomonadati</taxon>
        <taxon>Pseudomonadota</taxon>
        <taxon>Alphaproteobacteria</taxon>
        <taxon>Rhodobacterales</taxon>
        <taxon>Roseobacteraceae</taxon>
        <taxon>Salipiger</taxon>
    </lineage>
</organism>
<gene>
    <name evidence="8" type="primary">mobA</name>
    <name evidence="10" type="ORF">Ga0080574_TMP2502</name>
</gene>
<comment type="subunit">
    <text evidence="8">Monomer.</text>
</comment>
<dbReference type="InterPro" id="IPR013482">
    <property type="entry name" value="Molybde_CF_guanTrfase"/>
</dbReference>
<dbReference type="EMBL" id="CP015093">
    <property type="protein sequence ID" value="APZ52836.1"/>
    <property type="molecule type" value="Genomic_DNA"/>
</dbReference>
<feature type="binding site" evidence="8">
    <location>
        <position position="50"/>
    </location>
    <ligand>
        <name>GTP</name>
        <dbReference type="ChEBI" id="CHEBI:37565"/>
    </ligand>
</feature>
<keyword evidence="10" id="KW-0548">Nucleotidyltransferase</keyword>
<comment type="similarity">
    <text evidence="8">Belongs to the MobA family.</text>
</comment>
<dbReference type="OrthoDB" id="9788394at2"/>
<comment type="cofactor">
    <cofactor evidence="8">
        <name>Mg(2+)</name>
        <dbReference type="ChEBI" id="CHEBI:18420"/>
    </cofactor>
</comment>
<dbReference type="GO" id="GO:0005525">
    <property type="term" value="F:GTP binding"/>
    <property type="evidence" value="ECO:0007669"/>
    <property type="project" value="UniProtKB-UniRule"/>
</dbReference>
<feature type="domain" description="MobA-like NTP transferase" evidence="9">
    <location>
        <begin position="6"/>
        <end position="161"/>
    </location>
</feature>
<dbReference type="CDD" id="cd02503">
    <property type="entry name" value="MobA"/>
    <property type="match status" value="1"/>
</dbReference>
<feature type="binding site" evidence="8">
    <location>
        <begin position="9"/>
        <end position="11"/>
    </location>
    <ligand>
        <name>GTP</name>
        <dbReference type="ChEBI" id="CHEBI:37565"/>
    </ligand>
</feature>
<evidence type="ECO:0000256" key="5">
    <source>
        <dbReference type="ARBA" id="ARBA00022842"/>
    </source>
</evidence>
<dbReference type="GO" id="GO:1902758">
    <property type="term" value="P:bis(molybdopterin guanine dinucleotide)molybdenum biosynthetic process"/>
    <property type="evidence" value="ECO:0007669"/>
    <property type="project" value="TreeGrafter"/>
</dbReference>
<dbReference type="PANTHER" id="PTHR19136:SF81">
    <property type="entry name" value="MOLYBDENUM COFACTOR GUANYLYLTRANSFERASE"/>
    <property type="match status" value="1"/>
</dbReference>
<evidence type="ECO:0000313" key="11">
    <source>
        <dbReference type="Proteomes" id="UP000187059"/>
    </source>
</evidence>
<evidence type="ECO:0000256" key="6">
    <source>
        <dbReference type="ARBA" id="ARBA00023134"/>
    </source>
</evidence>
<keyword evidence="7 8" id="KW-0501">Molybdenum cofactor biosynthesis</keyword>
<feature type="binding site" evidence="8">
    <location>
        <position position="101"/>
    </location>
    <ligand>
        <name>Mg(2+)</name>
        <dbReference type="ChEBI" id="CHEBI:18420"/>
    </ligand>
</feature>
<keyword evidence="4 8" id="KW-0547">Nucleotide-binding</keyword>
<evidence type="ECO:0000256" key="1">
    <source>
        <dbReference type="ARBA" id="ARBA00022490"/>
    </source>
</evidence>
<accession>A0A1P8UU15</accession>
<dbReference type="Pfam" id="PF12804">
    <property type="entry name" value="NTP_transf_3"/>
    <property type="match status" value="1"/>
</dbReference>
<protein>
    <recommendedName>
        <fullName evidence="8">Molybdenum cofactor guanylyltransferase</fullName>
        <shortName evidence="8">MoCo guanylyltransferase</shortName>
        <ecNumber evidence="8">2.7.7.77</ecNumber>
    </recommendedName>
    <alternativeName>
        <fullName evidence="8">GTP:molybdopterin guanylyltransferase</fullName>
    </alternativeName>
    <alternativeName>
        <fullName evidence="8">Mo-MPT guanylyltransferase</fullName>
    </alternativeName>
    <alternativeName>
        <fullName evidence="8">Molybdopterin guanylyltransferase</fullName>
    </alternativeName>
    <alternativeName>
        <fullName evidence="8">Molybdopterin-guanine dinucleotide synthase</fullName>
        <shortName evidence="8">MGD synthase</shortName>
    </alternativeName>
</protein>
<keyword evidence="11" id="KW-1185">Reference proteome</keyword>
<dbReference type="Proteomes" id="UP000187059">
    <property type="component" value="Chromosome"/>
</dbReference>
<comment type="domain">
    <text evidence="8">The N-terminal domain determines nucleotide recognition and specific binding, while the C-terminal domain determines the specific binding to the target protein.</text>
</comment>
<evidence type="ECO:0000256" key="8">
    <source>
        <dbReference type="HAMAP-Rule" id="MF_00316"/>
    </source>
</evidence>
<keyword evidence="6 8" id="KW-0342">GTP-binding</keyword>
<keyword evidence="1 8" id="KW-0963">Cytoplasm</keyword>
<reference evidence="10 11" key="1">
    <citation type="submission" date="2016-04" db="EMBL/GenBank/DDBJ databases">
        <title>Deep-sea bacteria in the southern Pacific.</title>
        <authorList>
            <person name="Tang K."/>
        </authorList>
    </citation>
    <scope>NUCLEOTIDE SEQUENCE [LARGE SCALE GENOMIC DNA]</scope>
    <source>
        <strain evidence="10 11">JLT2014</strain>
    </source>
</reference>
<dbReference type="SUPFAM" id="SSF53448">
    <property type="entry name" value="Nucleotide-diphospho-sugar transferases"/>
    <property type="match status" value="1"/>
</dbReference>
<dbReference type="EC" id="2.7.7.77" evidence="8"/>
<dbReference type="GO" id="GO:0005737">
    <property type="term" value="C:cytoplasm"/>
    <property type="evidence" value="ECO:0007669"/>
    <property type="project" value="UniProtKB-SubCell"/>
</dbReference>
<keyword evidence="2 8" id="KW-0808">Transferase</keyword>
<sequence length="198" mass="20097">MKQPFGVILAGGLATRMGGGDKASLMLGGQSLLSHAVERLEPQVAGLALNANGDPARFAATGLPLLPDPLSGHPGPLAGILAGLDWAAAEGGDTVVSVACDTPFFPCDLVPQLLLAAEGMEAPLALAASQGRRHPVFGLWPVSLRGALRAALDRGERKVAAFADAHGGREAAFPAPGLDPFFNINTPADLAEAEAVLA</sequence>
<comment type="subcellular location">
    <subcellularLocation>
        <location evidence="8">Cytoplasm</location>
    </subcellularLocation>
</comment>
<feature type="binding site" evidence="8">
    <location>
        <position position="101"/>
    </location>
    <ligand>
        <name>GTP</name>
        <dbReference type="ChEBI" id="CHEBI:37565"/>
    </ligand>
</feature>
<feature type="binding site" evidence="8">
    <location>
        <position position="68"/>
    </location>
    <ligand>
        <name>GTP</name>
        <dbReference type="ChEBI" id="CHEBI:37565"/>
    </ligand>
</feature>
<dbReference type="HAMAP" id="MF_00316">
    <property type="entry name" value="MobA"/>
    <property type="match status" value="1"/>
</dbReference>
<comment type="function">
    <text evidence="8">Transfers a GMP moiety from GTP to Mo-molybdopterin (Mo-MPT) cofactor (Moco or molybdenum cofactor) to form Mo-molybdopterin guanine dinucleotide (Mo-MGD) cofactor.</text>
</comment>
<dbReference type="STRING" id="1250539.Ga0080574_TMP2502"/>
<dbReference type="RefSeq" id="WP_076699617.1">
    <property type="nucleotide sequence ID" value="NZ_CP015093.1"/>
</dbReference>
<dbReference type="NCBIfam" id="TIGR02665">
    <property type="entry name" value="molyb_mobA"/>
    <property type="match status" value="1"/>
</dbReference>
<dbReference type="AlphaFoldDB" id="A0A1P8UU15"/>
<evidence type="ECO:0000256" key="7">
    <source>
        <dbReference type="ARBA" id="ARBA00023150"/>
    </source>
</evidence>
<keyword evidence="5 8" id="KW-0460">Magnesium</keyword>
<evidence type="ECO:0000256" key="2">
    <source>
        <dbReference type="ARBA" id="ARBA00022679"/>
    </source>
</evidence>
<evidence type="ECO:0000256" key="4">
    <source>
        <dbReference type="ARBA" id="ARBA00022741"/>
    </source>
</evidence>
<proteinExistence type="inferred from homology"/>
<dbReference type="GO" id="GO:0046872">
    <property type="term" value="F:metal ion binding"/>
    <property type="evidence" value="ECO:0007669"/>
    <property type="project" value="UniProtKB-KW"/>
</dbReference>
<dbReference type="KEGG" id="paby:Ga0080574_TMP2502"/>
<evidence type="ECO:0000256" key="3">
    <source>
        <dbReference type="ARBA" id="ARBA00022723"/>
    </source>
</evidence>